<dbReference type="InterPro" id="IPR000182">
    <property type="entry name" value="GNAT_dom"/>
</dbReference>
<protein>
    <submittedName>
        <fullName evidence="4">Acetyltransferase, GNAT family</fullName>
    </submittedName>
</protein>
<evidence type="ECO:0000313" key="4">
    <source>
        <dbReference type="EMBL" id="OLV15445.1"/>
    </source>
</evidence>
<dbReference type="AlphaFoldDB" id="A0A1U7NRA8"/>
<dbReference type="STRING" id="249408.BOO71_0014908"/>
<dbReference type="RefSeq" id="WP_075837045.1">
    <property type="nucleotide sequence ID" value="NZ_MSTI01000180.1"/>
</dbReference>
<dbReference type="PROSITE" id="PS51186">
    <property type="entry name" value="GNAT"/>
    <property type="match status" value="1"/>
</dbReference>
<accession>A0A1U7NRA8</accession>
<evidence type="ECO:0000259" key="3">
    <source>
        <dbReference type="PROSITE" id="PS51186"/>
    </source>
</evidence>
<evidence type="ECO:0000256" key="2">
    <source>
        <dbReference type="ARBA" id="ARBA00023315"/>
    </source>
</evidence>
<keyword evidence="1 4" id="KW-0808">Transferase</keyword>
<evidence type="ECO:0000313" key="5">
    <source>
        <dbReference type="Proteomes" id="UP000186607"/>
    </source>
</evidence>
<proteinExistence type="predicted"/>
<comment type="caution">
    <text evidence="4">The sequence shown here is derived from an EMBL/GenBank/DDBJ whole genome shotgun (WGS) entry which is preliminary data.</text>
</comment>
<dbReference type="PANTHER" id="PTHR43877">
    <property type="entry name" value="AMINOALKYLPHOSPHONATE N-ACETYLTRANSFERASE-RELATED-RELATED"/>
    <property type="match status" value="1"/>
</dbReference>
<dbReference type="Gene3D" id="3.40.630.30">
    <property type="match status" value="1"/>
</dbReference>
<dbReference type="CDD" id="cd04301">
    <property type="entry name" value="NAT_SF"/>
    <property type="match status" value="1"/>
</dbReference>
<reference evidence="4 5" key="1">
    <citation type="submission" date="2017-01" db="EMBL/GenBank/DDBJ databases">
        <title>Genome Analysis of Deinococcus marmoris KOPRI26562.</title>
        <authorList>
            <person name="Kim J.H."/>
            <person name="Oh H.-M."/>
        </authorList>
    </citation>
    <scope>NUCLEOTIDE SEQUENCE [LARGE SCALE GENOMIC DNA]</scope>
    <source>
        <strain evidence="4 5">KOPRI26562</strain>
    </source>
</reference>
<dbReference type="SUPFAM" id="SSF55729">
    <property type="entry name" value="Acyl-CoA N-acyltransferases (Nat)"/>
    <property type="match status" value="1"/>
</dbReference>
<dbReference type="InterPro" id="IPR050832">
    <property type="entry name" value="Bact_Acetyltransf"/>
</dbReference>
<organism evidence="4 5">
    <name type="scientific">Deinococcus marmoris</name>
    <dbReference type="NCBI Taxonomy" id="249408"/>
    <lineage>
        <taxon>Bacteria</taxon>
        <taxon>Thermotogati</taxon>
        <taxon>Deinococcota</taxon>
        <taxon>Deinococci</taxon>
        <taxon>Deinococcales</taxon>
        <taxon>Deinococcaceae</taxon>
        <taxon>Deinococcus</taxon>
    </lineage>
</organism>
<dbReference type="GO" id="GO:0016747">
    <property type="term" value="F:acyltransferase activity, transferring groups other than amino-acyl groups"/>
    <property type="evidence" value="ECO:0007669"/>
    <property type="project" value="InterPro"/>
</dbReference>
<dbReference type="Proteomes" id="UP000186607">
    <property type="component" value="Unassembled WGS sequence"/>
</dbReference>
<evidence type="ECO:0000256" key="1">
    <source>
        <dbReference type="ARBA" id="ARBA00022679"/>
    </source>
</evidence>
<gene>
    <name evidence="4" type="ORF">BOO71_0014908</name>
</gene>
<keyword evidence="2" id="KW-0012">Acyltransferase</keyword>
<dbReference type="EMBL" id="MSTI01000180">
    <property type="protein sequence ID" value="OLV15445.1"/>
    <property type="molecule type" value="Genomic_DNA"/>
</dbReference>
<feature type="domain" description="N-acetyltransferase" evidence="3">
    <location>
        <begin position="4"/>
        <end position="167"/>
    </location>
</feature>
<name>A0A1U7NRA8_9DEIO</name>
<dbReference type="InterPro" id="IPR016181">
    <property type="entry name" value="Acyl_CoA_acyltransferase"/>
</dbReference>
<keyword evidence="5" id="KW-1185">Reference proteome</keyword>
<dbReference type="Pfam" id="PF00583">
    <property type="entry name" value="Acetyltransf_1"/>
    <property type="match status" value="1"/>
</dbReference>
<sequence>MSEPHVRLLTGTDAAVYREVRLAALRSDPDAFITTAAEFEARTLESITAQLTPRPAFVTFGVFVGSELVGLLSLGREERPRLKHRANIFGVSVSPTARGQGCADALVRAGLSHARTWEGVTSIHLSVTETQTAARRLYERHGFQVWGTQPDAVQDDGGRTLAEHHLSLLLGGATS</sequence>
<dbReference type="OrthoDB" id="9799092at2"/>